<feature type="compositionally biased region" description="Basic and acidic residues" evidence="2">
    <location>
        <begin position="139"/>
        <end position="153"/>
    </location>
</feature>
<accession>A0AAV5K2N3</accession>
<sequence length="388" mass="43371">MGDHRSHHGNLRSSSTDHSGILSISKAASINMCKAYKSLVTNVSKWYPDNLKSSSHKSEEEGKFKDLDEASKAANGKKQVEKFKNGEDSTEGSDHQRSIDENFFSHPFSLAKSLSRRSHTPSARSSYSGPLSKSQSRKSPQESDIHGLSRSESRNSPSSLSRSNSRRSKSVIQRRPSVTEIPSLTRSTSRSTTPIMFSHTTARRRPPPVEKKLECTLEELCYGGIKRIRITKDVISEEGFIVQEDETLIINLKPGWKNGTRVTFEGKGDEKPGYLPADIIFVIEEQRHPLFRRKGDDLEIAVEIPLVMALTGCSLSVPLLGGKKMSLSLEEITYPGYEKVIQGQGMTKAKEEGKRGDLRITFLVKFPTELTDQQRSEAYSILQDCTYD</sequence>
<evidence type="ECO:0000256" key="2">
    <source>
        <dbReference type="SAM" id="MobiDB-lite"/>
    </source>
</evidence>
<organism evidence="4 5">
    <name type="scientific">Rubroshorea leprosula</name>
    <dbReference type="NCBI Taxonomy" id="152421"/>
    <lineage>
        <taxon>Eukaryota</taxon>
        <taxon>Viridiplantae</taxon>
        <taxon>Streptophyta</taxon>
        <taxon>Embryophyta</taxon>
        <taxon>Tracheophyta</taxon>
        <taxon>Spermatophyta</taxon>
        <taxon>Magnoliopsida</taxon>
        <taxon>eudicotyledons</taxon>
        <taxon>Gunneridae</taxon>
        <taxon>Pentapetalae</taxon>
        <taxon>rosids</taxon>
        <taxon>malvids</taxon>
        <taxon>Malvales</taxon>
        <taxon>Dipterocarpaceae</taxon>
        <taxon>Rubroshorea</taxon>
    </lineage>
</organism>
<keyword evidence="5" id="KW-1185">Reference proteome</keyword>
<evidence type="ECO:0000256" key="1">
    <source>
        <dbReference type="ARBA" id="ARBA00023186"/>
    </source>
</evidence>
<protein>
    <recommendedName>
        <fullName evidence="3">Chaperone DnaJ C-terminal domain-containing protein</fullName>
    </recommendedName>
</protein>
<dbReference type="GO" id="GO:0051082">
    <property type="term" value="F:unfolded protein binding"/>
    <property type="evidence" value="ECO:0007669"/>
    <property type="project" value="InterPro"/>
</dbReference>
<name>A0AAV5K2N3_9ROSI</name>
<proteinExistence type="predicted"/>
<keyword evidence="1" id="KW-0143">Chaperone</keyword>
<dbReference type="Gene3D" id="2.60.260.20">
    <property type="entry name" value="Urease metallochaperone UreE, N-terminal domain"/>
    <property type="match status" value="2"/>
</dbReference>
<feature type="region of interest" description="Disordered" evidence="2">
    <location>
        <begin position="112"/>
        <end position="195"/>
    </location>
</feature>
<feature type="domain" description="Chaperone DnaJ C-terminal" evidence="3">
    <location>
        <begin position="209"/>
        <end position="367"/>
    </location>
</feature>
<evidence type="ECO:0000259" key="3">
    <source>
        <dbReference type="Pfam" id="PF01556"/>
    </source>
</evidence>
<feature type="compositionally biased region" description="Basic and acidic residues" evidence="2">
    <location>
        <begin position="78"/>
        <end position="97"/>
    </location>
</feature>
<dbReference type="CDD" id="cd10747">
    <property type="entry name" value="DnaJ_C"/>
    <property type="match status" value="1"/>
</dbReference>
<dbReference type="InterPro" id="IPR002939">
    <property type="entry name" value="DnaJ_C"/>
</dbReference>
<feature type="compositionally biased region" description="Low complexity" evidence="2">
    <location>
        <begin position="183"/>
        <end position="193"/>
    </location>
</feature>
<feature type="compositionally biased region" description="Polar residues" evidence="2">
    <location>
        <begin position="120"/>
        <end position="138"/>
    </location>
</feature>
<evidence type="ECO:0000313" key="4">
    <source>
        <dbReference type="EMBL" id="GKV21189.1"/>
    </source>
</evidence>
<dbReference type="AlphaFoldDB" id="A0AAV5K2N3"/>
<feature type="compositionally biased region" description="Low complexity" evidence="2">
    <location>
        <begin position="154"/>
        <end position="163"/>
    </location>
</feature>
<dbReference type="FunFam" id="2.60.260.20:FF:000002">
    <property type="entry name" value="Dnaj homolog subfamily b member"/>
    <property type="match status" value="1"/>
</dbReference>
<comment type="caution">
    <text evidence="4">The sequence shown here is derived from an EMBL/GenBank/DDBJ whole genome shotgun (WGS) entry which is preliminary data.</text>
</comment>
<dbReference type="PANTHER" id="PTHR24078">
    <property type="entry name" value="DNAJ HOMOLOG SUBFAMILY C MEMBER"/>
    <property type="match status" value="1"/>
</dbReference>
<evidence type="ECO:0000313" key="5">
    <source>
        <dbReference type="Proteomes" id="UP001054252"/>
    </source>
</evidence>
<dbReference type="GO" id="GO:0051087">
    <property type="term" value="F:protein-folding chaperone binding"/>
    <property type="evidence" value="ECO:0007669"/>
    <property type="project" value="TreeGrafter"/>
</dbReference>
<feature type="compositionally biased region" description="Basic and acidic residues" evidence="2">
    <location>
        <begin position="56"/>
        <end position="71"/>
    </location>
</feature>
<dbReference type="Proteomes" id="UP001054252">
    <property type="component" value="Unassembled WGS sequence"/>
</dbReference>
<dbReference type="SUPFAM" id="SSF49493">
    <property type="entry name" value="HSP40/DnaJ peptide-binding domain"/>
    <property type="match status" value="2"/>
</dbReference>
<reference evidence="4 5" key="1">
    <citation type="journal article" date="2021" name="Commun. Biol.">
        <title>The genome of Shorea leprosula (Dipterocarpaceae) highlights the ecological relevance of drought in aseasonal tropical rainforests.</title>
        <authorList>
            <person name="Ng K.K.S."/>
            <person name="Kobayashi M.J."/>
            <person name="Fawcett J.A."/>
            <person name="Hatakeyama M."/>
            <person name="Paape T."/>
            <person name="Ng C.H."/>
            <person name="Ang C.C."/>
            <person name="Tnah L.H."/>
            <person name="Lee C.T."/>
            <person name="Nishiyama T."/>
            <person name="Sese J."/>
            <person name="O'Brien M.J."/>
            <person name="Copetti D."/>
            <person name="Mohd Noor M.I."/>
            <person name="Ong R.C."/>
            <person name="Putra M."/>
            <person name="Sireger I.Z."/>
            <person name="Indrioko S."/>
            <person name="Kosugi Y."/>
            <person name="Izuno A."/>
            <person name="Isagi Y."/>
            <person name="Lee S.L."/>
            <person name="Shimizu K.K."/>
        </authorList>
    </citation>
    <scope>NUCLEOTIDE SEQUENCE [LARGE SCALE GENOMIC DNA]</scope>
    <source>
        <strain evidence="4">214</strain>
    </source>
</reference>
<dbReference type="GO" id="GO:0006457">
    <property type="term" value="P:protein folding"/>
    <property type="evidence" value="ECO:0007669"/>
    <property type="project" value="InterPro"/>
</dbReference>
<dbReference type="EMBL" id="BPVZ01000056">
    <property type="protein sequence ID" value="GKV21189.1"/>
    <property type="molecule type" value="Genomic_DNA"/>
</dbReference>
<dbReference type="PANTHER" id="PTHR24078:SF522">
    <property type="entry name" value="DNAJ CHAPERONE C-TERMINAL DOMAIN-CONTAINING PROTEIN"/>
    <property type="match status" value="1"/>
</dbReference>
<dbReference type="FunFam" id="2.60.260.20:FF:000006">
    <property type="entry name" value="DnaJ subfamily B member 13"/>
    <property type="match status" value="1"/>
</dbReference>
<dbReference type="Pfam" id="PF01556">
    <property type="entry name" value="DnaJ_C"/>
    <property type="match status" value="1"/>
</dbReference>
<dbReference type="InterPro" id="IPR008971">
    <property type="entry name" value="HSP40/DnaJ_pept-bd"/>
</dbReference>
<gene>
    <name evidence="4" type="ORF">SLEP1_g31187</name>
</gene>
<dbReference type="GO" id="GO:0005829">
    <property type="term" value="C:cytosol"/>
    <property type="evidence" value="ECO:0007669"/>
    <property type="project" value="TreeGrafter"/>
</dbReference>
<dbReference type="InterPro" id="IPR051339">
    <property type="entry name" value="DnaJ_subfamily_B"/>
</dbReference>
<feature type="region of interest" description="Disordered" evidence="2">
    <location>
        <begin position="47"/>
        <end position="97"/>
    </location>
</feature>